<sequence>MGMPLELNTLVVTKGREVRIEDNWFELTKDDYRLYPIDIPLDVRKTLESDSSGTCVIKKVEWENKQTKITYQLVSLNSTN</sequence>
<dbReference type="RefSeq" id="WP_230497214.1">
    <property type="nucleotide sequence ID" value="NZ_CAKJTG010000014.1"/>
</dbReference>
<evidence type="ECO:0008006" key="3">
    <source>
        <dbReference type="Google" id="ProtNLM"/>
    </source>
</evidence>
<evidence type="ECO:0000313" key="2">
    <source>
        <dbReference type="Proteomes" id="UP000789845"/>
    </source>
</evidence>
<dbReference type="Gene3D" id="2.40.240.20">
    <property type="entry name" value="Hypothetical PUA domain-like, domain 1"/>
    <property type="match status" value="1"/>
</dbReference>
<dbReference type="InterPro" id="IPR019699">
    <property type="entry name" value="DUF2584"/>
</dbReference>
<reference evidence="1" key="1">
    <citation type="submission" date="2021-10" db="EMBL/GenBank/DDBJ databases">
        <authorList>
            <person name="Criscuolo A."/>
        </authorList>
    </citation>
    <scope>NUCLEOTIDE SEQUENCE</scope>
    <source>
        <strain evidence="1">CIP111885</strain>
    </source>
</reference>
<dbReference type="SUPFAM" id="SSF88697">
    <property type="entry name" value="PUA domain-like"/>
    <property type="match status" value="1"/>
</dbReference>
<keyword evidence="2" id="KW-1185">Reference proteome</keyword>
<dbReference type="InterPro" id="IPR015947">
    <property type="entry name" value="PUA-like_sf"/>
</dbReference>
<dbReference type="AlphaFoldDB" id="A0A9C7GAI9"/>
<name>A0A9C7GAI9_9BACI</name>
<evidence type="ECO:0000313" key="1">
    <source>
        <dbReference type="EMBL" id="CAG9608974.1"/>
    </source>
</evidence>
<protein>
    <recommendedName>
        <fullName evidence="3">DUF2584 domain-containing protein</fullName>
    </recommendedName>
</protein>
<comment type="caution">
    <text evidence="1">The sequence shown here is derived from an EMBL/GenBank/DDBJ whole genome shotgun (WGS) entry which is preliminary data.</text>
</comment>
<gene>
    <name evidence="1" type="primary">ytmB</name>
    <name evidence="1" type="ORF">NEOCIP111885_02692</name>
</gene>
<proteinExistence type="predicted"/>
<dbReference type="Pfam" id="PF10763">
    <property type="entry name" value="DUF2584"/>
    <property type="match status" value="1"/>
</dbReference>
<dbReference type="EMBL" id="CAKJTG010000014">
    <property type="protein sequence ID" value="CAG9608974.1"/>
    <property type="molecule type" value="Genomic_DNA"/>
</dbReference>
<accession>A0A9C7GAI9</accession>
<organism evidence="1 2">
    <name type="scientific">Pseudoneobacillus rhizosphaerae</name>
    <dbReference type="NCBI Taxonomy" id="2880968"/>
    <lineage>
        <taxon>Bacteria</taxon>
        <taxon>Bacillati</taxon>
        <taxon>Bacillota</taxon>
        <taxon>Bacilli</taxon>
        <taxon>Bacillales</taxon>
        <taxon>Bacillaceae</taxon>
        <taxon>Pseudoneobacillus</taxon>
    </lineage>
</organism>
<dbReference type="Proteomes" id="UP000789845">
    <property type="component" value="Unassembled WGS sequence"/>
</dbReference>